<keyword evidence="2" id="KW-0812">Transmembrane</keyword>
<protein>
    <submittedName>
        <fullName evidence="3">Uncharacterized protein</fullName>
    </submittedName>
</protein>
<evidence type="ECO:0000256" key="1">
    <source>
        <dbReference type="SAM" id="MobiDB-lite"/>
    </source>
</evidence>
<feature type="transmembrane region" description="Helical" evidence="2">
    <location>
        <begin position="35"/>
        <end position="55"/>
    </location>
</feature>
<accession>A0AA40AMR9</accession>
<feature type="non-terminal residue" evidence="3">
    <location>
        <position position="200"/>
    </location>
</feature>
<name>A0AA40AMR9_9PEZI</name>
<keyword evidence="4" id="KW-1185">Reference proteome</keyword>
<evidence type="ECO:0000256" key="2">
    <source>
        <dbReference type="SAM" id="Phobius"/>
    </source>
</evidence>
<evidence type="ECO:0000313" key="4">
    <source>
        <dbReference type="Proteomes" id="UP001172159"/>
    </source>
</evidence>
<reference evidence="3" key="1">
    <citation type="submission" date="2023-06" db="EMBL/GenBank/DDBJ databases">
        <title>Genome-scale phylogeny and comparative genomics of the fungal order Sordariales.</title>
        <authorList>
            <consortium name="Lawrence Berkeley National Laboratory"/>
            <person name="Hensen N."/>
            <person name="Bonometti L."/>
            <person name="Westerberg I."/>
            <person name="Brannstrom I.O."/>
            <person name="Guillou S."/>
            <person name="Cros-Aarteil S."/>
            <person name="Calhoun S."/>
            <person name="Haridas S."/>
            <person name="Kuo A."/>
            <person name="Mondo S."/>
            <person name="Pangilinan J."/>
            <person name="Riley R."/>
            <person name="Labutti K."/>
            <person name="Andreopoulos B."/>
            <person name="Lipzen A."/>
            <person name="Chen C."/>
            <person name="Yanf M."/>
            <person name="Daum C."/>
            <person name="Ng V."/>
            <person name="Clum A."/>
            <person name="Steindorff A."/>
            <person name="Ohm R."/>
            <person name="Martin F."/>
            <person name="Silar P."/>
            <person name="Natvig D."/>
            <person name="Lalanne C."/>
            <person name="Gautier V."/>
            <person name="Ament-Velasquez S.L."/>
            <person name="Kruys A."/>
            <person name="Hutchinson M.I."/>
            <person name="Powell A.J."/>
            <person name="Barry K."/>
            <person name="Miller A.N."/>
            <person name="Grigoriev I.V."/>
            <person name="Debuchy R."/>
            <person name="Gladieux P."/>
            <person name="Thoren M.H."/>
            <person name="Johannesson H."/>
        </authorList>
    </citation>
    <scope>NUCLEOTIDE SEQUENCE</scope>
    <source>
        <strain evidence="3">CBS 540.89</strain>
    </source>
</reference>
<dbReference type="EMBL" id="JAUKTV010000013">
    <property type="protein sequence ID" value="KAK0718733.1"/>
    <property type="molecule type" value="Genomic_DNA"/>
</dbReference>
<sequence>MESSSENRPLKRKKSKNIKLSKKGNPTSRPFLSRIFGMITTLVITLGLVGLVIFLRKTLPDGSKPSYADSSTLQAREGGAAPEKMVERQADLFTLRPVLTARPPILPGDFPIISSTVGCTTVMVPARNVKRQGYWHTYCSTSYFTITRTPTPTPTRGPLLTLRPTRIFTFRLPSGSPAVECETIFIPDRVKRGEEVICTT</sequence>
<evidence type="ECO:0000313" key="3">
    <source>
        <dbReference type="EMBL" id="KAK0718733.1"/>
    </source>
</evidence>
<feature type="region of interest" description="Disordered" evidence="1">
    <location>
        <begin position="1"/>
        <end position="25"/>
    </location>
</feature>
<dbReference type="Proteomes" id="UP001172159">
    <property type="component" value="Unassembled WGS sequence"/>
</dbReference>
<proteinExistence type="predicted"/>
<gene>
    <name evidence="3" type="ORF">B0T21DRAFT_404156</name>
</gene>
<keyword evidence="2" id="KW-1133">Transmembrane helix</keyword>
<keyword evidence="2" id="KW-0472">Membrane</keyword>
<dbReference type="AlphaFoldDB" id="A0AA40AMR9"/>
<organism evidence="3 4">
    <name type="scientific">Apiosordaria backusii</name>
    <dbReference type="NCBI Taxonomy" id="314023"/>
    <lineage>
        <taxon>Eukaryota</taxon>
        <taxon>Fungi</taxon>
        <taxon>Dikarya</taxon>
        <taxon>Ascomycota</taxon>
        <taxon>Pezizomycotina</taxon>
        <taxon>Sordariomycetes</taxon>
        <taxon>Sordariomycetidae</taxon>
        <taxon>Sordariales</taxon>
        <taxon>Lasiosphaeriaceae</taxon>
        <taxon>Apiosordaria</taxon>
    </lineage>
</organism>
<feature type="compositionally biased region" description="Basic residues" evidence="1">
    <location>
        <begin position="10"/>
        <end position="22"/>
    </location>
</feature>
<comment type="caution">
    <text evidence="3">The sequence shown here is derived from an EMBL/GenBank/DDBJ whole genome shotgun (WGS) entry which is preliminary data.</text>
</comment>